<proteinExistence type="predicted"/>
<dbReference type="Proteomes" id="UP001501495">
    <property type="component" value="Unassembled WGS sequence"/>
</dbReference>
<organism evidence="1 2">
    <name type="scientific">Nocardioides fonticola</name>
    <dbReference type="NCBI Taxonomy" id="450363"/>
    <lineage>
        <taxon>Bacteria</taxon>
        <taxon>Bacillati</taxon>
        <taxon>Actinomycetota</taxon>
        <taxon>Actinomycetes</taxon>
        <taxon>Propionibacteriales</taxon>
        <taxon>Nocardioidaceae</taxon>
        <taxon>Nocardioides</taxon>
    </lineage>
</organism>
<reference evidence="2" key="1">
    <citation type="journal article" date="2019" name="Int. J. Syst. Evol. Microbiol.">
        <title>The Global Catalogue of Microorganisms (GCM) 10K type strain sequencing project: providing services to taxonomists for standard genome sequencing and annotation.</title>
        <authorList>
            <consortium name="The Broad Institute Genomics Platform"/>
            <consortium name="The Broad Institute Genome Sequencing Center for Infectious Disease"/>
            <person name="Wu L."/>
            <person name="Ma J."/>
        </authorList>
    </citation>
    <scope>NUCLEOTIDE SEQUENCE [LARGE SCALE GENOMIC DNA]</scope>
    <source>
        <strain evidence="2">JCM 16703</strain>
    </source>
</reference>
<evidence type="ECO:0000313" key="2">
    <source>
        <dbReference type="Proteomes" id="UP001501495"/>
    </source>
</evidence>
<protein>
    <recommendedName>
        <fullName evidence="3">MmcQ/YjbR family DNA-binding protein</fullName>
    </recommendedName>
</protein>
<accession>A0ABP7XIN7</accession>
<dbReference type="RefSeq" id="WP_344733015.1">
    <property type="nucleotide sequence ID" value="NZ_BAAAZH010000012.1"/>
</dbReference>
<gene>
    <name evidence="1" type="ORF">GCM10022215_18190</name>
</gene>
<keyword evidence="2" id="KW-1185">Reference proteome</keyword>
<evidence type="ECO:0008006" key="3">
    <source>
        <dbReference type="Google" id="ProtNLM"/>
    </source>
</evidence>
<dbReference type="EMBL" id="BAAAZH010000012">
    <property type="protein sequence ID" value="GAA4117473.1"/>
    <property type="molecule type" value="Genomic_DNA"/>
</dbReference>
<name>A0ABP7XIN7_9ACTN</name>
<comment type="caution">
    <text evidence="1">The sequence shown here is derived from an EMBL/GenBank/DDBJ whole genome shotgun (WGS) entry which is preliminary data.</text>
</comment>
<sequence>MSELVPADQIERIVGARRHPHQHLARAVTAERTVYLLHSERCRDTTPDLRTCPYSVALDAGIDPDDWRDHEDGPVVVAIIRDRLFPVIPQWLTDYALYALPGPAAEWVTAALLRAAQAGRP</sequence>
<evidence type="ECO:0000313" key="1">
    <source>
        <dbReference type="EMBL" id="GAA4117473.1"/>
    </source>
</evidence>